<dbReference type="eggNOG" id="ENOG5031EST">
    <property type="taxonomic scope" value="Bacteria"/>
</dbReference>
<feature type="domain" description="DUF7168" evidence="1">
    <location>
        <begin position="300"/>
        <end position="374"/>
    </location>
</feature>
<gene>
    <name evidence="2" type="ORF">LDG_8288</name>
</gene>
<dbReference type="Pfam" id="PF23771">
    <property type="entry name" value="DUF7168"/>
    <property type="match status" value="1"/>
</dbReference>
<dbReference type="EMBL" id="JH413846">
    <property type="protein sequence ID" value="EHL29698.1"/>
    <property type="molecule type" value="Genomic_DNA"/>
</dbReference>
<proteinExistence type="predicted"/>
<name>G9ESL7_9GAMM</name>
<dbReference type="HOGENOM" id="CLU_622262_0_0_6"/>
<organism evidence="2 3">
    <name type="scientific">Legionella drancourtii LLAP12</name>
    <dbReference type="NCBI Taxonomy" id="658187"/>
    <lineage>
        <taxon>Bacteria</taxon>
        <taxon>Pseudomonadati</taxon>
        <taxon>Pseudomonadota</taxon>
        <taxon>Gammaproteobacteria</taxon>
        <taxon>Legionellales</taxon>
        <taxon>Legionellaceae</taxon>
        <taxon>Legionella</taxon>
    </lineage>
</organism>
<dbReference type="AlphaFoldDB" id="G9ESL7"/>
<evidence type="ECO:0000313" key="3">
    <source>
        <dbReference type="Proteomes" id="UP000002770"/>
    </source>
</evidence>
<accession>G9ESL7</accession>
<dbReference type="Proteomes" id="UP000002770">
    <property type="component" value="Unassembled WGS sequence"/>
</dbReference>
<reference evidence="2 3" key="1">
    <citation type="journal article" date="2011" name="BMC Genomics">
        <title>Insight into cross-talk between intra-amoebal pathogens.</title>
        <authorList>
            <person name="Gimenez G."/>
            <person name="Bertelli C."/>
            <person name="Moliner C."/>
            <person name="Robert C."/>
            <person name="Raoult D."/>
            <person name="Fournier P.E."/>
            <person name="Greub G."/>
        </authorList>
    </citation>
    <scope>NUCLEOTIDE SEQUENCE [LARGE SCALE GENOMIC DNA]</scope>
    <source>
        <strain evidence="2 3">LLAP12</strain>
    </source>
</reference>
<protein>
    <recommendedName>
        <fullName evidence="1">DUF7168 domain-containing protein</fullName>
    </recommendedName>
</protein>
<keyword evidence="3" id="KW-1185">Reference proteome</keyword>
<evidence type="ECO:0000259" key="1">
    <source>
        <dbReference type="Pfam" id="PF23771"/>
    </source>
</evidence>
<sequence>MANKKRKVSLDDYVSCYHYFERAIQNNRFMSEETKNSVRIQAIQAFAELKNTAEDNETVHLFQLWLDEFVDSQAFSRCYRALNQKKYLVEKTLRTVTISDDAYNVLKDLAHKKNISFSQVIINGCTLLQDHDNESIRPLINTLNTATLKPLNITPKPTGSQSSVMTPVTPGNTNVISLFSDELIESSDEEESDSEFDLFDFEEVREWPRKPEGYDFRTNDSYKKYRKYIERLTIKKPDEELLDTFNKTINYYLTEDNCHQIGQHLLSIRQELLNKKLFSQKFNPELFAISKGFNVGNLTMDDYADELIFLLGYIFGCTTQSITAGNRQPTVFAGHPNHVQLAYKTFHYLDAFLNDEVKSFAARCHKNTKRKNRATRAKWHGCHLVGVMLNSIIDDEEDYMLLPQSEYEQLSKYSFNKVHEYFDENEPIGGWWDPKKHPFR</sequence>
<dbReference type="OrthoDB" id="5631791at2"/>
<evidence type="ECO:0000313" key="2">
    <source>
        <dbReference type="EMBL" id="EHL29698.1"/>
    </source>
</evidence>
<dbReference type="RefSeq" id="WP_006872167.1">
    <property type="nucleotide sequence ID" value="NZ_JH413846.1"/>
</dbReference>
<dbReference type="InterPro" id="IPR055592">
    <property type="entry name" value="DUF7168"/>
</dbReference>
<dbReference type="InParanoid" id="G9ESL7"/>